<dbReference type="Proteomes" id="UP000566324">
    <property type="component" value="Unassembled WGS sequence"/>
</dbReference>
<feature type="chain" id="PRO_5030590415" description="DUF2059 domain-containing protein" evidence="1">
    <location>
        <begin position="25"/>
        <end position="204"/>
    </location>
</feature>
<dbReference type="EMBL" id="JACHNZ010000001">
    <property type="protein sequence ID" value="MBB4630566.1"/>
    <property type="molecule type" value="Genomic_DNA"/>
</dbReference>
<keyword evidence="1" id="KW-0732">Signal</keyword>
<evidence type="ECO:0008006" key="4">
    <source>
        <dbReference type="Google" id="ProtNLM"/>
    </source>
</evidence>
<name>A0A7W7AY63_9SPHN</name>
<gene>
    <name evidence="2" type="ORF">GGQ98_000167</name>
</gene>
<comment type="caution">
    <text evidence="2">The sequence shown here is derived from an EMBL/GenBank/DDBJ whole genome shotgun (WGS) entry which is preliminary data.</text>
</comment>
<sequence length="204" mass="22223">MKRYFQILAALTLFGLMAATSAHAESSDKTIQPDALEIARILSPDGYLILRSTDLGTTRSELQKRLLNTISGQYGAPCDQRNSECTAAASAIAVKYADKVQAAQKQAIQKIFARNLSGIEHKDLASIKAFLDTSAGTRFAANLKVLFDPFGTEAVSAGIVNELNSARIPIAGMHEEFFEATKHLPKAELPRVPRPEPPARKRDQ</sequence>
<evidence type="ECO:0000256" key="1">
    <source>
        <dbReference type="SAM" id="SignalP"/>
    </source>
</evidence>
<dbReference type="RefSeq" id="WP_184063667.1">
    <property type="nucleotide sequence ID" value="NZ_JACHNZ010000001.1"/>
</dbReference>
<keyword evidence="3" id="KW-1185">Reference proteome</keyword>
<evidence type="ECO:0000313" key="2">
    <source>
        <dbReference type="EMBL" id="MBB4630566.1"/>
    </source>
</evidence>
<evidence type="ECO:0000313" key="3">
    <source>
        <dbReference type="Proteomes" id="UP000566324"/>
    </source>
</evidence>
<proteinExistence type="predicted"/>
<accession>A0A7W7AY63</accession>
<dbReference type="AlphaFoldDB" id="A0A7W7AY63"/>
<reference evidence="2 3" key="1">
    <citation type="submission" date="2020-08" db="EMBL/GenBank/DDBJ databases">
        <title>Genomic Encyclopedia of Type Strains, Phase IV (KMG-IV): sequencing the most valuable type-strain genomes for metagenomic binning, comparative biology and taxonomic classification.</title>
        <authorList>
            <person name="Goeker M."/>
        </authorList>
    </citation>
    <scope>NUCLEOTIDE SEQUENCE [LARGE SCALE GENOMIC DNA]</scope>
    <source>
        <strain evidence="2 3">DSM 17328</strain>
    </source>
</reference>
<protein>
    <recommendedName>
        <fullName evidence="4">DUF2059 domain-containing protein</fullName>
    </recommendedName>
</protein>
<organism evidence="2 3">
    <name type="scientific">Sphingosinicella soli</name>
    <dbReference type="NCBI Taxonomy" id="333708"/>
    <lineage>
        <taxon>Bacteria</taxon>
        <taxon>Pseudomonadati</taxon>
        <taxon>Pseudomonadota</taxon>
        <taxon>Alphaproteobacteria</taxon>
        <taxon>Sphingomonadales</taxon>
        <taxon>Sphingosinicellaceae</taxon>
        <taxon>Sphingosinicella</taxon>
    </lineage>
</organism>
<feature type="signal peptide" evidence="1">
    <location>
        <begin position="1"/>
        <end position="24"/>
    </location>
</feature>